<dbReference type="AlphaFoldDB" id="A0A9Q0YL56"/>
<protein>
    <submittedName>
        <fullName evidence="4">Tumor protein D54</fullName>
    </submittedName>
</protein>
<keyword evidence="5" id="KW-1185">Reference proteome</keyword>
<proteinExistence type="inferred from homology"/>
<evidence type="ECO:0000256" key="2">
    <source>
        <dbReference type="ARBA" id="ARBA00023054"/>
    </source>
</evidence>
<dbReference type="Pfam" id="PF04201">
    <property type="entry name" value="TPD52"/>
    <property type="match status" value="2"/>
</dbReference>
<gene>
    <name evidence="4" type="ORF">HOLleu_40534</name>
</gene>
<accession>A0A9Q0YL56</accession>
<keyword evidence="2" id="KW-0175">Coiled coil</keyword>
<feature type="compositionally biased region" description="Polar residues" evidence="3">
    <location>
        <begin position="70"/>
        <end position="82"/>
    </location>
</feature>
<reference evidence="4" key="1">
    <citation type="submission" date="2021-10" db="EMBL/GenBank/DDBJ databases">
        <title>Tropical sea cucumber genome reveals ecological adaptation and Cuvierian tubules defense mechanism.</title>
        <authorList>
            <person name="Chen T."/>
        </authorList>
    </citation>
    <scope>NUCLEOTIDE SEQUENCE</scope>
    <source>
        <strain evidence="4">Nanhai2018</strain>
        <tissue evidence="4">Muscle</tissue>
    </source>
</reference>
<dbReference type="PANTHER" id="PTHR19307">
    <property type="entry name" value="TUMOR PROTEIN D52"/>
    <property type="match status" value="1"/>
</dbReference>
<evidence type="ECO:0000256" key="3">
    <source>
        <dbReference type="SAM" id="MobiDB-lite"/>
    </source>
</evidence>
<organism evidence="4 5">
    <name type="scientific">Holothuria leucospilota</name>
    <name type="common">Black long sea cucumber</name>
    <name type="synonym">Mertensiothuria leucospilota</name>
    <dbReference type="NCBI Taxonomy" id="206669"/>
    <lineage>
        <taxon>Eukaryota</taxon>
        <taxon>Metazoa</taxon>
        <taxon>Echinodermata</taxon>
        <taxon>Eleutherozoa</taxon>
        <taxon>Echinozoa</taxon>
        <taxon>Holothuroidea</taxon>
        <taxon>Aspidochirotacea</taxon>
        <taxon>Aspidochirotida</taxon>
        <taxon>Holothuriidae</taxon>
        <taxon>Holothuria</taxon>
    </lineage>
</organism>
<dbReference type="OrthoDB" id="10000687at2759"/>
<comment type="similarity">
    <text evidence="1">Belongs to the TPD52 family.</text>
</comment>
<dbReference type="GO" id="GO:0005737">
    <property type="term" value="C:cytoplasm"/>
    <property type="evidence" value="ECO:0007669"/>
    <property type="project" value="TreeGrafter"/>
</dbReference>
<sequence length="297" mass="33190">MAPLCDAASQTDFILCDDKIALQNNAKRRNFLPLVEFDFESNLAQKHSKRSNLRILWLKMYSHAKDLIRSDNNQKNAQTAKDSGNEEDDDWDFDDGYSATERLNSAPKYQTYLTLVDVDSFEEEEPLSSPETSFVDTTPTDTPKDLESPSGAPPSTLTDEEREELQKELDELNNDIEALRQTLHSKETTLKEIKRKLGITPMGEFTNKARQSWGSVQQSQAYQTTSGKLKEWNEAIVSSETYNKTKTGLQTAGQKTGAAFTSFGSAVSRKLGEVRGSNAFKSFEEKVSTAATSVKSN</sequence>
<evidence type="ECO:0000313" key="4">
    <source>
        <dbReference type="EMBL" id="KAJ8020836.1"/>
    </source>
</evidence>
<dbReference type="PANTHER" id="PTHR19307:SF14">
    <property type="entry name" value="TUMOR PROTEIN D52"/>
    <property type="match status" value="1"/>
</dbReference>
<feature type="region of interest" description="Disordered" evidence="3">
    <location>
        <begin position="122"/>
        <end position="161"/>
    </location>
</feature>
<feature type="region of interest" description="Disordered" evidence="3">
    <location>
        <begin position="69"/>
        <end position="98"/>
    </location>
</feature>
<comment type="caution">
    <text evidence="4">The sequence shown here is derived from an EMBL/GenBank/DDBJ whole genome shotgun (WGS) entry which is preliminary data.</text>
</comment>
<evidence type="ECO:0000313" key="5">
    <source>
        <dbReference type="Proteomes" id="UP001152320"/>
    </source>
</evidence>
<dbReference type="Proteomes" id="UP001152320">
    <property type="component" value="Chromosome 22"/>
</dbReference>
<dbReference type="EMBL" id="JAIZAY010000022">
    <property type="protein sequence ID" value="KAJ8020836.1"/>
    <property type="molecule type" value="Genomic_DNA"/>
</dbReference>
<dbReference type="InterPro" id="IPR007327">
    <property type="entry name" value="TPD52"/>
</dbReference>
<feature type="compositionally biased region" description="Acidic residues" evidence="3">
    <location>
        <begin position="85"/>
        <end position="95"/>
    </location>
</feature>
<name>A0A9Q0YL56_HOLLE</name>
<evidence type="ECO:0000256" key="1">
    <source>
        <dbReference type="ARBA" id="ARBA00005702"/>
    </source>
</evidence>